<sequence length="116" mass="12058">SPSIDSTEHQTSDIHTTDPSNNTRGPGTSNTSARMKFFALTIASLASIAAASPTGNQCTPVAYQCATNAQSGIPGWNVCNVNGQWVYGGDCPPNTVCVFDTANGSPYCVPPGFQFP</sequence>
<evidence type="ECO:0000313" key="2">
    <source>
        <dbReference type="EMBL" id="PNY23093.1"/>
    </source>
</evidence>
<keyword evidence="3" id="KW-1185">Reference proteome</keyword>
<feature type="region of interest" description="Disordered" evidence="1">
    <location>
        <begin position="1"/>
        <end position="31"/>
    </location>
</feature>
<evidence type="ECO:0000256" key="1">
    <source>
        <dbReference type="SAM" id="MobiDB-lite"/>
    </source>
</evidence>
<dbReference type="OrthoDB" id="4611802at2759"/>
<protein>
    <recommendedName>
        <fullName evidence="4">Carbohydrate-binding module family 19 domain-containing protein</fullName>
    </recommendedName>
</protein>
<dbReference type="AlphaFoldDB" id="A0A2K3Q6H8"/>
<dbReference type="EMBL" id="NRSZ01001151">
    <property type="protein sequence ID" value="PNY23093.1"/>
    <property type="molecule type" value="Genomic_DNA"/>
</dbReference>
<organism evidence="2 3">
    <name type="scientific">Tolypocladium capitatum</name>
    <dbReference type="NCBI Taxonomy" id="45235"/>
    <lineage>
        <taxon>Eukaryota</taxon>
        <taxon>Fungi</taxon>
        <taxon>Dikarya</taxon>
        <taxon>Ascomycota</taxon>
        <taxon>Pezizomycotina</taxon>
        <taxon>Sordariomycetes</taxon>
        <taxon>Hypocreomycetidae</taxon>
        <taxon>Hypocreales</taxon>
        <taxon>Ophiocordycipitaceae</taxon>
        <taxon>Tolypocladium</taxon>
    </lineage>
</organism>
<evidence type="ECO:0000313" key="3">
    <source>
        <dbReference type="Proteomes" id="UP000236621"/>
    </source>
</evidence>
<name>A0A2K3Q6H8_9HYPO</name>
<proteinExistence type="predicted"/>
<feature type="compositionally biased region" description="Polar residues" evidence="1">
    <location>
        <begin position="17"/>
        <end position="31"/>
    </location>
</feature>
<feature type="compositionally biased region" description="Basic and acidic residues" evidence="1">
    <location>
        <begin position="1"/>
        <end position="16"/>
    </location>
</feature>
<accession>A0A2K3Q6H8</accession>
<reference evidence="2 3" key="1">
    <citation type="submission" date="2017-08" db="EMBL/GenBank/DDBJ databases">
        <title>Harnessing the power of phylogenomics to disentangle the directionality and signatures of interkingdom host jumping in the parasitic fungal genus Tolypocladium.</title>
        <authorList>
            <person name="Quandt C.A."/>
            <person name="Patterson W."/>
            <person name="Spatafora J.W."/>
        </authorList>
    </citation>
    <scope>NUCLEOTIDE SEQUENCE [LARGE SCALE GENOMIC DNA]</scope>
    <source>
        <strain evidence="2 3">CBS 113982</strain>
    </source>
</reference>
<feature type="non-terminal residue" evidence="2">
    <location>
        <position position="1"/>
    </location>
</feature>
<comment type="caution">
    <text evidence="2">The sequence shown here is derived from an EMBL/GenBank/DDBJ whole genome shotgun (WGS) entry which is preliminary data.</text>
</comment>
<dbReference type="Proteomes" id="UP000236621">
    <property type="component" value="Unassembled WGS sequence"/>
</dbReference>
<evidence type="ECO:0008006" key="4">
    <source>
        <dbReference type="Google" id="ProtNLM"/>
    </source>
</evidence>
<gene>
    <name evidence="2" type="ORF">TCAP_06959</name>
</gene>